<name>A0A7D3UW57_9VIRU</name>
<dbReference type="InterPro" id="IPR036875">
    <property type="entry name" value="Znf_CCHC_sf"/>
</dbReference>
<dbReference type="Proteomes" id="UP001162001">
    <property type="component" value="Segment"/>
</dbReference>
<keyword evidence="3" id="KW-1185">Reference proteome</keyword>
<organism evidence="2 3">
    <name type="scientific">Fadolivirus FV1/VV64</name>
    <dbReference type="NCBI Taxonomy" id="3070911"/>
    <lineage>
        <taxon>Viruses</taxon>
        <taxon>Varidnaviria</taxon>
        <taxon>Bamfordvirae</taxon>
        <taxon>Nucleocytoviricota</taxon>
        <taxon>Megaviricetes</taxon>
        <taxon>Imitervirales</taxon>
        <taxon>Mimiviridae</taxon>
        <taxon>Klosneuvirinae</taxon>
        <taxon>Fadolivirus</taxon>
        <taxon>Fadolivirus algeromassiliense</taxon>
    </lineage>
</organism>
<proteinExistence type="predicted"/>
<feature type="coiled-coil region" evidence="1">
    <location>
        <begin position="40"/>
        <end position="67"/>
    </location>
</feature>
<evidence type="ECO:0000313" key="3">
    <source>
        <dbReference type="Proteomes" id="UP001162001"/>
    </source>
</evidence>
<dbReference type="SUPFAM" id="SSF57756">
    <property type="entry name" value="Retrovirus zinc finger-like domains"/>
    <property type="match status" value="1"/>
</dbReference>
<evidence type="ECO:0000256" key="1">
    <source>
        <dbReference type="SAM" id="Coils"/>
    </source>
</evidence>
<gene>
    <name evidence="2" type="ORF">Fadolivirus_1_1091</name>
</gene>
<evidence type="ECO:0000313" key="2">
    <source>
        <dbReference type="EMBL" id="QKF94549.1"/>
    </source>
</evidence>
<accession>A0A7D3UW57</accession>
<reference evidence="2 3" key="1">
    <citation type="submission" date="2020-04" db="EMBL/GenBank/DDBJ databases">
        <title>Advantages and limits of metagenomic assembly and binning of a giant virus.</title>
        <authorList>
            <person name="Schulz F."/>
            <person name="Andreani J."/>
            <person name="Francis R."/>
            <person name="Boudjemaa H."/>
            <person name="Bou Khalil J.Y."/>
            <person name="Lee J."/>
            <person name="La Scola B."/>
            <person name="Woyke T."/>
        </authorList>
    </citation>
    <scope>NUCLEOTIDE SEQUENCE [LARGE SCALE GENOMIC DNA]</scope>
    <source>
        <strain evidence="2 3">FV1/VV64</strain>
    </source>
</reference>
<keyword evidence="1" id="KW-0175">Coiled coil</keyword>
<dbReference type="EMBL" id="MT418680">
    <property type="protein sequence ID" value="QKF94549.1"/>
    <property type="molecule type" value="Genomic_DNA"/>
</dbReference>
<dbReference type="GO" id="GO:0003676">
    <property type="term" value="F:nucleic acid binding"/>
    <property type="evidence" value="ECO:0007669"/>
    <property type="project" value="InterPro"/>
</dbReference>
<sequence>MESSQQISDKQLSQEQIRLIELRVQHETVQQQLQQSRLSQEPIKTKIQVLKEQIEELQKQLSPMSSQEWSLVQTIHDLDYQIQDQQKEIWWEGAGLSISTIKTSQLKSLPAKVIDIIVKRKYDVDKLKFYSSIGTESGRPEVHLSPKEYVESVIHRITKYESCTYCHSVYHMKDTCPELEKKKCVMCHESGHDQYHCTKQVKDLYKKRSVKYRGSYY</sequence>
<dbReference type="Gene3D" id="4.10.60.10">
    <property type="entry name" value="Zinc finger, CCHC-type"/>
    <property type="match status" value="1"/>
</dbReference>
<protein>
    <submittedName>
        <fullName evidence="2">Zinc finger CCHC-type protein</fullName>
    </submittedName>
</protein>
<dbReference type="GO" id="GO:0008270">
    <property type="term" value="F:zinc ion binding"/>
    <property type="evidence" value="ECO:0007669"/>
    <property type="project" value="InterPro"/>
</dbReference>